<sequence>MDLCDQSLLEKCLHGKTQNANESFNGVLWSKIPKETFVELLTLQFSAFLAVLQFNDGSKGILSVLEYLHIPMGYFILKGFSKVDDERIVDSESHSLPTTKNKRKKLRGLKKRNCALSEKKKGVTYKSGEF</sequence>
<evidence type="ECO:0000313" key="2">
    <source>
        <dbReference type="Proteomes" id="UP000887159"/>
    </source>
</evidence>
<accession>A0A8X6RWF3</accession>
<reference evidence="1" key="1">
    <citation type="submission" date="2020-08" db="EMBL/GenBank/DDBJ databases">
        <title>Multicomponent nature underlies the extraordinary mechanical properties of spider dragline silk.</title>
        <authorList>
            <person name="Kono N."/>
            <person name="Nakamura H."/>
            <person name="Mori M."/>
            <person name="Yoshida Y."/>
            <person name="Ohtoshi R."/>
            <person name="Malay A.D."/>
            <person name="Moran D.A.P."/>
            <person name="Tomita M."/>
            <person name="Numata K."/>
            <person name="Arakawa K."/>
        </authorList>
    </citation>
    <scope>NUCLEOTIDE SEQUENCE</scope>
</reference>
<evidence type="ECO:0000313" key="1">
    <source>
        <dbReference type="EMBL" id="GFX96252.1"/>
    </source>
</evidence>
<protein>
    <submittedName>
        <fullName evidence="1">Uncharacterized protein</fullName>
    </submittedName>
</protein>
<dbReference type="Proteomes" id="UP000887159">
    <property type="component" value="Unassembled WGS sequence"/>
</dbReference>
<dbReference type="AlphaFoldDB" id="A0A8X6RWF3"/>
<organism evidence="1 2">
    <name type="scientific">Trichonephila clavipes</name>
    <name type="common">Golden silk orbweaver</name>
    <name type="synonym">Nephila clavipes</name>
    <dbReference type="NCBI Taxonomy" id="2585209"/>
    <lineage>
        <taxon>Eukaryota</taxon>
        <taxon>Metazoa</taxon>
        <taxon>Ecdysozoa</taxon>
        <taxon>Arthropoda</taxon>
        <taxon>Chelicerata</taxon>
        <taxon>Arachnida</taxon>
        <taxon>Araneae</taxon>
        <taxon>Araneomorphae</taxon>
        <taxon>Entelegynae</taxon>
        <taxon>Araneoidea</taxon>
        <taxon>Nephilidae</taxon>
        <taxon>Trichonephila</taxon>
    </lineage>
</organism>
<dbReference type="EMBL" id="BMAU01021190">
    <property type="protein sequence ID" value="GFX96252.1"/>
    <property type="molecule type" value="Genomic_DNA"/>
</dbReference>
<keyword evidence="2" id="KW-1185">Reference proteome</keyword>
<gene>
    <name evidence="1" type="primary">AVEN_11169_1</name>
    <name evidence="1" type="ORF">TNCV_2291401</name>
</gene>
<proteinExistence type="predicted"/>
<comment type="caution">
    <text evidence="1">The sequence shown here is derived from an EMBL/GenBank/DDBJ whole genome shotgun (WGS) entry which is preliminary data.</text>
</comment>
<name>A0A8X6RWF3_TRICX</name>